<reference evidence="4" key="1">
    <citation type="submission" date="2020-05" db="EMBL/GenBank/DDBJ databases">
        <authorList>
            <person name="Zhu T."/>
            <person name="Keshari N."/>
            <person name="Lu X."/>
        </authorList>
    </citation>
    <scope>NUCLEOTIDE SEQUENCE</scope>
    <source>
        <strain evidence="4">NK1-12</strain>
    </source>
</reference>
<dbReference type="SUPFAM" id="SSF48208">
    <property type="entry name" value="Six-hairpin glycosidases"/>
    <property type="match status" value="1"/>
</dbReference>
<protein>
    <submittedName>
        <fullName evidence="4">Glycosyl hydrolase</fullName>
    </submittedName>
</protein>
<dbReference type="EMBL" id="CP053586">
    <property type="protein sequence ID" value="WNZ22803.1"/>
    <property type="molecule type" value="Genomic_DNA"/>
</dbReference>
<organism evidence="4">
    <name type="scientific">Leptolyngbya sp. NK1-12</name>
    <dbReference type="NCBI Taxonomy" id="2547451"/>
    <lineage>
        <taxon>Bacteria</taxon>
        <taxon>Bacillati</taxon>
        <taxon>Cyanobacteriota</taxon>
        <taxon>Cyanophyceae</taxon>
        <taxon>Leptolyngbyales</taxon>
        <taxon>Leptolyngbyaceae</taxon>
        <taxon>Leptolyngbya group</taxon>
        <taxon>Leptolyngbya</taxon>
    </lineage>
</organism>
<dbReference type="Pfam" id="PF01270">
    <property type="entry name" value="Glyco_hydro_8"/>
    <property type="match status" value="1"/>
</dbReference>
<sequence>MPILQRFTVLLLIGGLVSGCVLELPDNANQGGRTDSRTAAGSNPSSFTIELNNELFQQSWWAYRDRFIQGDGRVIDREAEDRSTSEGQAYALLRAVWIDDRDTFDRVLQWSETNLQRRNLDGSRSDLLWAWKWGKQPDGNWGLIDGNFASDGDIDAITALIFAAQRWNHPPYLDLARQKLKDLWRLSTLASPSGRYLLPGPQTAFQPQPDRVYLNPSYFAPYAFRLFAQIDSERDWRSVIDSSYRVLQAAIPLSASGLPSDWLMLNPTTGTVAPTPTDKLPSRYGFDAYRVWWRVALDAAWFNEPRAQQYLQQLRPLQQQWQTNQAIPAQIDLTGKPMVDYESTAQYAMLYAAFRVTDPALAEAIYQQKLLPVYRNGFWDNESAYYVQNLSWLGLFPVETLPDDWFRA</sequence>
<dbReference type="GO" id="GO:0004553">
    <property type="term" value="F:hydrolase activity, hydrolyzing O-glycosyl compounds"/>
    <property type="evidence" value="ECO:0007669"/>
    <property type="project" value="InterPro"/>
</dbReference>
<keyword evidence="2 4" id="KW-0378">Hydrolase</keyword>
<dbReference type="GO" id="GO:0005975">
    <property type="term" value="P:carbohydrate metabolic process"/>
    <property type="evidence" value="ECO:0007669"/>
    <property type="project" value="InterPro"/>
</dbReference>
<dbReference type="PRINTS" id="PR00735">
    <property type="entry name" value="GLHYDRLASE8"/>
</dbReference>
<gene>
    <name evidence="4" type="ORF">HJG54_08000</name>
</gene>
<evidence type="ECO:0000313" key="4">
    <source>
        <dbReference type="EMBL" id="WNZ22803.1"/>
    </source>
</evidence>
<evidence type="ECO:0000256" key="3">
    <source>
        <dbReference type="ARBA" id="ARBA00023295"/>
    </source>
</evidence>
<dbReference type="PROSITE" id="PS51257">
    <property type="entry name" value="PROKAR_LIPOPROTEIN"/>
    <property type="match status" value="1"/>
</dbReference>
<name>A0AA97AQ35_9CYAN</name>
<keyword evidence="3" id="KW-0326">Glycosidase</keyword>
<comment type="similarity">
    <text evidence="1">Belongs to the glycosyl hydrolase 8 (cellulase D) family.</text>
</comment>
<dbReference type="AlphaFoldDB" id="A0AA97AQ35"/>
<dbReference type="InterPro" id="IPR012341">
    <property type="entry name" value="6hp_glycosidase-like_sf"/>
</dbReference>
<accession>A0AA97AQ35</accession>
<proteinExistence type="inferred from homology"/>
<evidence type="ECO:0000256" key="1">
    <source>
        <dbReference type="ARBA" id="ARBA00009209"/>
    </source>
</evidence>
<dbReference type="Gene3D" id="1.50.10.10">
    <property type="match status" value="1"/>
</dbReference>
<dbReference type="InterPro" id="IPR002037">
    <property type="entry name" value="Glyco_hydro_8"/>
</dbReference>
<dbReference type="RefSeq" id="WP_316434345.1">
    <property type="nucleotide sequence ID" value="NZ_CP053586.1"/>
</dbReference>
<evidence type="ECO:0000256" key="2">
    <source>
        <dbReference type="ARBA" id="ARBA00022801"/>
    </source>
</evidence>
<dbReference type="InterPro" id="IPR008928">
    <property type="entry name" value="6-hairpin_glycosidase_sf"/>
</dbReference>